<dbReference type="InterPro" id="IPR001460">
    <property type="entry name" value="PCN-bd_Tpept"/>
</dbReference>
<dbReference type="Gene3D" id="3.40.710.10">
    <property type="entry name" value="DD-peptidase/beta-lactamase superfamily"/>
    <property type="match status" value="1"/>
</dbReference>
<keyword evidence="11 14" id="KW-1133">Transmembrane helix</keyword>
<dbReference type="EMBL" id="BBZA01000009">
    <property type="protein sequence ID" value="GAP61703.1"/>
    <property type="molecule type" value="Genomic_DNA"/>
</dbReference>
<sequence>MKPVYHDEPIQNVRRETVRLFVLRGVLVLVFFILVVRLWQLQFIEGERYRLQAAGNRLRIETIPAPRGVVYDREGHILVRNEATFDVLIVPGAVPEESVDRVLTTVASVVGVPLTNQIALAQASATQPADAVLPLDPQCGEPGLKECFEAGALYAPYRPIVVKKDVDERVAFQLKQDAAFLPGVMVESRARRHYLYGPLFSHILGFVLPVNETFLAQASASDNYELNDEAGMSGIEASLERELRGKKGVRLVEKDVIGREVRVLEQTPPEPGHNVFLTIDMDLQRYATEALRKGMEAVNSPRGAVVAIDPRDGQVLALVSLPSYDNNVFVGGISQSAYEQLLNDPRTPMLNMAVSAYGFPPGSIFKLVTAAAALQEGVITRETRLDAPGIIYLPNKYDPDNKELAQPFYDWLRSGHGRVNVIDALARSSDVFFYKVAGGFPGEIEGLGIEKLAQYAELFGLGQPTRIDLPGESAGLVPTPDWKRRTWGETWTTGDTYNMAIGQGFLTTTPLQMVNVTAAVANGGTLYRPQLVYQIQDADGNVVQGFMPDVIRNIPVDPQHLETVREGMLAVVQRSDGTAHYAGLPTSVAIAGKTGTAEYCEPLPDLSDCKRDEEGNLVTHAWFVAFAPYDNPEIALVVFVHGNGRDVLEGSKVAAPIAADILRYWFEIRPKQAEGAPLPVATPAVETGPAETTDEVVQTLLPPLQPSNLSATRPFHGQLVQTLPNQAELSVLRGTVRDVSGRPVANARILLTPEESDTPATYLMTDANGTFYYDFLSPSISSVWRVAAPDIPGAPELTLRVEPSQQYVVEFTN</sequence>
<evidence type="ECO:0000256" key="11">
    <source>
        <dbReference type="ARBA" id="ARBA00022989"/>
    </source>
</evidence>
<evidence type="ECO:0000313" key="18">
    <source>
        <dbReference type="EMBL" id="KPL88567.1"/>
    </source>
</evidence>
<evidence type="ECO:0000256" key="1">
    <source>
        <dbReference type="ARBA" id="ARBA00004167"/>
    </source>
</evidence>
<keyword evidence="4" id="KW-1003">Cell membrane</keyword>
<evidence type="ECO:0000256" key="10">
    <source>
        <dbReference type="ARBA" id="ARBA00022984"/>
    </source>
</evidence>
<evidence type="ECO:0000256" key="8">
    <source>
        <dbReference type="ARBA" id="ARBA00022801"/>
    </source>
</evidence>
<dbReference type="Gene3D" id="3.90.1310.10">
    <property type="entry name" value="Penicillin-binding protein 2a (Domain 2)"/>
    <property type="match status" value="1"/>
</dbReference>
<dbReference type="Pfam" id="PF13620">
    <property type="entry name" value="CarboxypepD_reg"/>
    <property type="match status" value="1"/>
</dbReference>
<evidence type="ECO:0000256" key="12">
    <source>
        <dbReference type="ARBA" id="ARBA00023136"/>
    </source>
</evidence>
<keyword evidence="6" id="KW-0645">Protease</keyword>
<dbReference type="GO" id="GO:0009002">
    <property type="term" value="F:serine-type D-Ala-D-Ala carboxypeptidase activity"/>
    <property type="evidence" value="ECO:0007669"/>
    <property type="project" value="InterPro"/>
</dbReference>
<protein>
    <submittedName>
        <fullName evidence="17">Penicillin-binding protein 2</fullName>
    </submittedName>
</protein>
<dbReference type="InterPro" id="IPR005311">
    <property type="entry name" value="PBP_dimer"/>
</dbReference>
<dbReference type="InterPro" id="IPR017790">
    <property type="entry name" value="Penicillin-binding_protein_2"/>
</dbReference>
<dbReference type="PANTHER" id="PTHR30627">
    <property type="entry name" value="PEPTIDOGLYCAN D,D-TRANSPEPTIDASE"/>
    <property type="match status" value="1"/>
</dbReference>
<dbReference type="FunCoup" id="A0A0M8K4V9">
    <property type="interactions" value="15"/>
</dbReference>
<evidence type="ECO:0000259" key="15">
    <source>
        <dbReference type="Pfam" id="PF00905"/>
    </source>
</evidence>
<dbReference type="Pfam" id="PF00905">
    <property type="entry name" value="Transpeptidase"/>
    <property type="match status" value="1"/>
</dbReference>
<evidence type="ECO:0000256" key="9">
    <source>
        <dbReference type="ARBA" id="ARBA00022960"/>
    </source>
</evidence>
<evidence type="ECO:0000256" key="2">
    <source>
        <dbReference type="ARBA" id="ARBA00004236"/>
    </source>
</evidence>
<dbReference type="GO" id="GO:0005886">
    <property type="term" value="C:plasma membrane"/>
    <property type="evidence" value="ECO:0007669"/>
    <property type="project" value="UniProtKB-SubCell"/>
</dbReference>
<keyword evidence="19" id="KW-1185">Reference proteome</keyword>
<dbReference type="STRING" id="872965.SE16_07305"/>
<feature type="domain" description="Penicillin-binding protein transpeptidase" evidence="15">
    <location>
        <begin position="303"/>
        <end position="662"/>
    </location>
</feature>
<gene>
    <name evidence="17" type="primary">mrdA</name>
    <name evidence="17" type="ORF">ARMA_0126</name>
    <name evidence="18" type="ORF">SE16_07305</name>
</gene>
<keyword evidence="12 14" id="KW-0472">Membrane</keyword>
<evidence type="ECO:0000256" key="6">
    <source>
        <dbReference type="ARBA" id="ARBA00022670"/>
    </source>
</evidence>
<dbReference type="PATRIC" id="fig|872965.6.peg.1503"/>
<proteinExistence type="inferred from homology"/>
<feature type="domain" description="Penicillin-binding protein dimerisation" evidence="16">
    <location>
        <begin position="62"/>
        <end position="264"/>
    </location>
</feature>
<evidence type="ECO:0000313" key="19">
    <source>
        <dbReference type="Proteomes" id="UP000037784"/>
    </source>
</evidence>
<dbReference type="OrthoDB" id="9770103at2"/>
<evidence type="ECO:0000256" key="13">
    <source>
        <dbReference type="ARBA" id="ARBA00023316"/>
    </source>
</evidence>
<dbReference type="GO" id="GO:0006508">
    <property type="term" value="P:proteolysis"/>
    <property type="evidence" value="ECO:0007669"/>
    <property type="project" value="UniProtKB-KW"/>
</dbReference>
<dbReference type="SUPFAM" id="SSF56519">
    <property type="entry name" value="Penicillin binding protein dimerisation domain"/>
    <property type="match status" value="1"/>
</dbReference>
<keyword evidence="13" id="KW-0961">Cell wall biogenesis/degradation</keyword>
<dbReference type="SUPFAM" id="SSF56601">
    <property type="entry name" value="beta-lactamase/transpeptidase-like"/>
    <property type="match status" value="1"/>
</dbReference>
<feature type="transmembrane region" description="Helical" evidence="14">
    <location>
        <begin position="21"/>
        <end position="39"/>
    </location>
</feature>
<dbReference type="GO" id="GO:0008658">
    <property type="term" value="F:penicillin binding"/>
    <property type="evidence" value="ECO:0007669"/>
    <property type="project" value="InterPro"/>
</dbReference>
<keyword evidence="8" id="KW-0378">Hydrolase</keyword>
<keyword evidence="7 14" id="KW-0812">Transmembrane</keyword>
<name>A0A0M8K4V9_9CHLR</name>
<dbReference type="SUPFAM" id="SSF49464">
    <property type="entry name" value="Carboxypeptidase regulatory domain-like"/>
    <property type="match status" value="1"/>
</dbReference>
<dbReference type="InterPro" id="IPR008969">
    <property type="entry name" value="CarboxyPept-like_regulatory"/>
</dbReference>
<keyword evidence="10" id="KW-0573">Peptidoglycan synthesis</keyword>
<comment type="similarity">
    <text evidence="3">Belongs to the transpeptidase family.</text>
</comment>
<evidence type="ECO:0000256" key="5">
    <source>
        <dbReference type="ARBA" id="ARBA00022519"/>
    </source>
</evidence>
<reference evidence="19" key="3">
    <citation type="submission" date="2015-08" db="EMBL/GenBank/DDBJ databases">
        <title>Draft Genome Sequence of a Heterotrophic Facultative Anaerobic Bacterium Ardenticatena maritima Strain 110S.</title>
        <authorList>
            <person name="Kawaichi S."/>
            <person name="Yoshida T."/>
            <person name="Sako Y."/>
            <person name="Nakamura R."/>
        </authorList>
    </citation>
    <scope>NUCLEOTIDE SEQUENCE [LARGE SCALE GENOMIC DNA]</scope>
    <source>
        <strain evidence="19">110S</strain>
    </source>
</reference>
<dbReference type="NCBIfam" id="TIGR03423">
    <property type="entry name" value="pbp2_mrdA"/>
    <property type="match status" value="1"/>
</dbReference>
<dbReference type="Pfam" id="PF03717">
    <property type="entry name" value="PBP_dimer"/>
    <property type="match status" value="1"/>
</dbReference>
<accession>A0A0M8K4V9</accession>
<dbReference type="InterPro" id="IPR036138">
    <property type="entry name" value="PBP_dimer_sf"/>
</dbReference>
<keyword evidence="5" id="KW-0997">Cell inner membrane</keyword>
<dbReference type="InParanoid" id="A0A0M8K4V9"/>
<dbReference type="GO" id="GO:0008360">
    <property type="term" value="P:regulation of cell shape"/>
    <property type="evidence" value="ECO:0007669"/>
    <property type="project" value="UniProtKB-KW"/>
</dbReference>
<evidence type="ECO:0000256" key="3">
    <source>
        <dbReference type="ARBA" id="ARBA00007171"/>
    </source>
</evidence>
<dbReference type="EMBL" id="LGKN01000004">
    <property type="protein sequence ID" value="KPL88567.1"/>
    <property type="molecule type" value="Genomic_DNA"/>
</dbReference>
<evidence type="ECO:0000256" key="4">
    <source>
        <dbReference type="ARBA" id="ARBA00022475"/>
    </source>
</evidence>
<dbReference type="GO" id="GO:0071972">
    <property type="term" value="F:peptidoglycan L,D-transpeptidase activity"/>
    <property type="evidence" value="ECO:0007669"/>
    <property type="project" value="TreeGrafter"/>
</dbReference>
<dbReference type="GO" id="GO:0009252">
    <property type="term" value="P:peptidoglycan biosynthetic process"/>
    <property type="evidence" value="ECO:0007669"/>
    <property type="project" value="UniProtKB-KW"/>
</dbReference>
<dbReference type="Proteomes" id="UP000050502">
    <property type="component" value="Unassembled WGS sequence"/>
</dbReference>
<dbReference type="GO" id="GO:0071555">
    <property type="term" value="P:cell wall organization"/>
    <property type="evidence" value="ECO:0007669"/>
    <property type="project" value="UniProtKB-KW"/>
</dbReference>
<dbReference type="InterPro" id="IPR050515">
    <property type="entry name" value="Beta-lactam/transpept"/>
</dbReference>
<dbReference type="Proteomes" id="UP000037784">
    <property type="component" value="Unassembled WGS sequence"/>
</dbReference>
<evidence type="ECO:0000259" key="16">
    <source>
        <dbReference type="Pfam" id="PF03717"/>
    </source>
</evidence>
<evidence type="ECO:0000256" key="14">
    <source>
        <dbReference type="SAM" id="Phobius"/>
    </source>
</evidence>
<dbReference type="InterPro" id="IPR012338">
    <property type="entry name" value="Beta-lactam/transpept-like"/>
</dbReference>
<dbReference type="RefSeq" id="WP_054491655.1">
    <property type="nucleotide sequence ID" value="NZ_BBZA01000009.1"/>
</dbReference>
<organism evidence="17 19">
    <name type="scientific">Ardenticatena maritima</name>
    <dbReference type="NCBI Taxonomy" id="872965"/>
    <lineage>
        <taxon>Bacteria</taxon>
        <taxon>Bacillati</taxon>
        <taxon>Chloroflexota</taxon>
        <taxon>Ardenticatenia</taxon>
        <taxon>Ardenticatenales</taxon>
        <taxon>Ardenticatenaceae</taxon>
        <taxon>Ardenticatena</taxon>
    </lineage>
</organism>
<reference evidence="17 19" key="1">
    <citation type="journal article" date="2015" name="Genome Announc.">
        <title>Draft Genome Sequence of a Heterotrophic Facultative Anaerobic Thermophilic Bacterium, Ardenticatena maritima Strain 110ST.</title>
        <authorList>
            <person name="Kawaichi S."/>
            <person name="Yoshida T."/>
            <person name="Sako Y."/>
            <person name="Nakamura R."/>
        </authorList>
    </citation>
    <scope>NUCLEOTIDE SEQUENCE [LARGE SCALE GENOMIC DNA]</scope>
    <source>
        <strain evidence="17 19">110S</strain>
    </source>
</reference>
<evidence type="ECO:0000313" key="17">
    <source>
        <dbReference type="EMBL" id="GAP61703.1"/>
    </source>
</evidence>
<dbReference type="AlphaFoldDB" id="A0A0M8K4V9"/>
<comment type="subcellular location">
    <subcellularLocation>
        <location evidence="2">Cell membrane</location>
    </subcellularLocation>
    <subcellularLocation>
        <location evidence="1">Membrane</location>
        <topology evidence="1">Single-pass membrane protein</topology>
    </subcellularLocation>
</comment>
<reference evidence="18 20" key="2">
    <citation type="submission" date="2015-07" db="EMBL/GenBank/DDBJ databases">
        <title>Whole genome sequence of Ardenticatena maritima DSM 23922.</title>
        <authorList>
            <person name="Hemp J."/>
            <person name="Ward L.M."/>
            <person name="Pace L.A."/>
            <person name="Fischer W.W."/>
        </authorList>
    </citation>
    <scope>NUCLEOTIDE SEQUENCE [LARGE SCALE GENOMIC DNA]</scope>
    <source>
        <strain evidence="18 20">110S</strain>
    </source>
</reference>
<keyword evidence="9" id="KW-0133">Cell shape</keyword>
<comment type="caution">
    <text evidence="17">The sequence shown here is derived from an EMBL/GenBank/DDBJ whole genome shotgun (WGS) entry which is preliminary data.</text>
</comment>
<dbReference type="PANTHER" id="PTHR30627:SF2">
    <property type="entry name" value="PEPTIDOGLYCAN D,D-TRANSPEPTIDASE MRDA"/>
    <property type="match status" value="1"/>
</dbReference>
<evidence type="ECO:0000313" key="20">
    <source>
        <dbReference type="Proteomes" id="UP000050502"/>
    </source>
</evidence>
<evidence type="ECO:0000256" key="7">
    <source>
        <dbReference type="ARBA" id="ARBA00022692"/>
    </source>
</evidence>